<dbReference type="EMBL" id="SNYN01000019">
    <property type="protein sequence ID" value="TDQ48256.1"/>
    <property type="molecule type" value="Genomic_DNA"/>
</dbReference>
<dbReference type="InterPro" id="IPR039425">
    <property type="entry name" value="RNA_pol_sigma-70-like"/>
</dbReference>
<keyword evidence="5" id="KW-0804">Transcription</keyword>
<dbReference type="AlphaFoldDB" id="A0A4R6UPY9"/>
<dbReference type="GO" id="GO:0016987">
    <property type="term" value="F:sigma factor activity"/>
    <property type="evidence" value="ECO:0007669"/>
    <property type="project" value="UniProtKB-KW"/>
</dbReference>
<feature type="region of interest" description="Disordered" evidence="6">
    <location>
        <begin position="145"/>
        <end position="165"/>
    </location>
</feature>
<evidence type="ECO:0000256" key="5">
    <source>
        <dbReference type="ARBA" id="ARBA00023163"/>
    </source>
</evidence>
<evidence type="ECO:0000256" key="6">
    <source>
        <dbReference type="SAM" id="MobiDB-lite"/>
    </source>
</evidence>
<evidence type="ECO:0000256" key="7">
    <source>
        <dbReference type="SAM" id="SignalP"/>
    </source>
</evidence>
<keyword evidence="7" id="KW-0732">Signal</keyword>
<dbReference type="InterPro" id="IPR014284">
    <property type="entry name" value="RNA_pol_sigma-70_dom"/>
</dbReference>
<keyword evidence="4" id="KW-0238">DNA-binding</keyword>
<dbReference type="Gene3D" id="1.10.1740.10">
    <property type="match status" value="1"/>
</dbReference>
<proteinExistence type="inferred from homology"/>
<feature type="chain" id="PRO_5039216065" evidence="7">
    <location>
        <begin position="21"/>
        <end position="237"/>
    </location>
</feature>
<dbReference type="NCBIfam" id="TIGR02937">
    <property type="entry name" value="sigma70-ECF"/>
    <property type="match status" value="1"/>
</dbReference>
<comment type="similarity">
    <text evidence="1">Belongs to the sigma-70 factor family. ECF subfamily.</text>
</comment>
<dbReference type="PANTHER" id="PTHR43133:SF8">
    <property type="entry name" value="RNA POLYMERASE SIGMA FACTOR HI_1459-RELATED"/>
    <property type="match status" value="1"/>
</dbReference>
<evidence type="ECO:0000313" key="10">
    <source>
        <dbReference type="Proteomes" id="UP000295281"/>
    </source>
</evidence>
<dbReference type="Pfam" id="PF04542">
    <property type="entry name" value="Sigma70_r2"/>
    <property type="match status" value="1"/>
</dbReference>
<feature type="compositionally biased region" description="Basic and acidic residues" evidence="6">
    <location>
        <begin position="156"/>
        <end position="165"/>
    </location>
</feature>
<sequence>MLGLLLCLLCPMYISGTRLAMTETDGGPASGAFGGYRVSPGIAGCAILLGAPVSDQTHGPACVKELVRRAAEGDEEAWDVLLDRYAGRVWGVVRSHPLSFHDAQDITQTVLCNLAENLHRLRDPERIGAWLATVARNECRRHLRASGRTRPLPPGDLDRPDDRTPESAYLVAEQTDRVRTALTRLDRPQSEVVRLALEHPELSRAEVARLAGVAESDVSRVRRRARRRLALLLREDR</sequence>
<dbReference type="InterPro" id="IPR013325">
    <property type="entry name" value="RNA_pol_sigma_r2"/>
</dbReference>
<accession>A0A4R6UPY9</accession>
<gene>
    <name evidence="9" type="ORF">EV190_11970</name>
</gene>
<evidence type="ECO:0000256" key="2">
    <source>
        <dbReference type="ARBA" id="ARBA00023015"/>
    </source>
</evidence>
<dbReference type="InterPro" id="IPR013324">
    <property type="entry name" value="RNA_pol_sigma_r3/r4-like"/>
</dbReference>
<dbReference type="GO" id="GO:0006352">
    <property type="term" value="P:DNA-templated transcription initiation"/>
    <property type="evidence" value="ECO:0007669"/>
    <property type="project" value="InterPro"/>
</dbReference>
<dbReference type="PANTHER" id="PTHR43133">
    <property type="entry name" value="RNA POLYMERASE ECF-TYPE SIGMA FACTO"/>
    <property type="match status" value="1"/>
</dbReference>
<protein>
    <submittedName>
        <fullName evidence="9">RNA polymerase sigma factor (Sigma-70 family)</fullName>
    </submittedName>
</protein>
<evidence type="ECO:0000313" key="9">
    <source>
        <dbReference type="EMBL" id="TDQ48256.1"/>
    </source>
</evidence>
<keyword evidence="10" id="KW-1185">Reference proteome</keyword>
<name>A0A4R6UPY9_9ACTN</name>
<keyword evidence="3" id="KW-0731">Sigma factor</keyword>
<keyword evidence="2" id="KW-0805">Transcription regulation</keyword>
<dbReference type="GO" id="GO:0003677">
    <property type="term" value="F:DNA binding"/>
    <property type="evidence" value="ECO:0007669"/>
    <property type="project" value="UniProtKB-KW"/>
</dbReference>
<dbReference type="Proteomes" id="UP000295281">
    <property type="component" value="Unassembled WGS sequence"/>
</dbReference>
<evidence type="ECO:0000259" key="8">
    <source>
        <dbReference type="Pfam" id="PF04542"/>
    </source>
</evidence>
<feature type="signal peptide" evidence="7">
    <location>
        <begin position="1"/>
        <end position="20"/>
    </location>
</feature>
<evidence type="ECO:0000256" key="1">
    <source>
        <dbReference type="ARBA" id="ARBA00010641"/>
    </source>
</evidence>
<feature type="domain" description="RNA polymerase sigma-70 region 2" evidence="8">
    <location>
        <begin position="81"/>
        <end position="148"/>
    </location>
</feature>
<reference evidence="9 10" key="1">
    <citation type="submission" date="2019-03" db="EMBL/GenBank/DDBJ databases">
        <title>Genomic Encyclopedia of Type Strains, Phase IV (KMG-IV): sequencing the most valuable type-strain genomes for metagenomic binning, comparative biology and taxonomic classification.</title>
        <authorList>
            <person name="Goeker M."/>
        </authorList>
    </citation>
    <scope>NUCLEOTIDE SEQUENCE [LARGE SCALE GENOMIC DNA]</scope>
    <source>
        <strain evidence="9 10">DSM 46770</strain>
    </source>
</reference>
<evidence type="ECO:0000256" key="3">
    <source>
        <dbReference type="ARBA" id="ARBA00023082"/>
    </source>
</evidence>
<dbReference type="InterPro" id="IPR036388">
    <property type="entry name" value="WH-like_DNA-bd_sf"/>
</dbReference>
<evidence type="ECO:0000256" key="4">
    <source>
        <dbReference type="ARBA" id="ARBA00023125"/>
    </source>
</evidence>
<dbReference type="Gene3D" id="1.10.10.10">
    <property type="entry name" value="Winged helix-like DNA-binding domain superfamily/Winged helix DNA-binding domain"/>
    <property type="match status" value="1"/>
</dbReference>
<dbReference type="InterPro" id="IPR007627">
    <property type="entry name" value="RNA_pol_sigma70_r2"/>
</dbReference>
<comment type="caution">
    <text evidence="9">The sequence shown here is derived from an EMBL/GenBank/DDBJ whole genome shotgun (WGS) entry which is preliminary data.</text>
</comment>
<dbReference type="SUPFAM" id="SSF88659">
    <property type="entry name" value="Sigma3 and sigma4 domains of RNA polymerase sigma factors"/>
    <property type="match status" value="1"/>
</dbReference>
<organism evidence="9 10">
    <name type="scientific">Actinorugispora endophytica</name>
    <dbReference type="NCBI Taxonomy" id="1605990"/>
    <lineage>
        <taxon>Bacteria</taxon>
        <taxon>Bacillati</taxon>
        <taxon>Actinomycetota</taxon>
        <taxon>Actinomycetes</taxon>
        <taxon>Streptosporangiales</taxon>
        <taxon>Nocardiopsidaceae</taxon>
        <taxon>Actinorugispora</taxon>
    </lineage>
</organism>
<dbReference type="SUPFAM" id="SSF88946">
    <property type="entry name" value="Sigma2 domain of RNA polymerase sigma factors"/>
    <property type="match status" value="1"/>
</dbReference>